<organism evidence="1 2">
    <name type="scientific">Diphasiastrum complanatum</name>
    <name type="common">Issler's clubmoss</name>
    <name type="synonym">Lycopodium complanatum</name>
    <dbReference type="NCBI Taxonomy" id="34168"/>
    <lineage>
        <taxon>Eukaryota</taxon>
        <taxon>Viridiplantae</taxon>
        <taxon>Streptophyta</taxon>
        <taxon>Embryophyta</taxon>
        <taxon>Tracheophyta</taxon>
        <taxon>Lycopodiopsida</taxon>
        <taxon>Lycopodiales</taxon>
        <taxon>Lycopodiaceae</taxon>
        <taxon>Lycopodioideae</taxon>
        <taxon>Diphasiastrum</taxon>
    </lineage>
</organism>
<comment type="caution">
    <text evidence="1">The sequence shown here is derived from an EMBL/GenBank/DDBJ whole genome shotgun (WGS) entry which is preliminary data.</text>
</comment>
<dbReference type="EMBL" id="CM055103">
    <property type="protein sequence ID" value="KAJ7536593.1"/>
    <property type="molecule type" value="Genomic_DNA"/>
</dbReference>
<evidence type="ECO:0000313" key="1">
    <source>
        <dbReference type="EMBL" id="KAJ7536593.1"/>
    </source>
</evidence>
<name>A0ACC2C3G9_DIPCM</name>
<protein>
    <submittedName>
        <fullName evidence="1">Uncharacterized protein</fullName>
    </submittedName>
</protein>
<reference evidence="2" key="1">
    <citation type="journal article" date="2024" name="Proc. Natl. Acad. Sci. U.S.A.">
        <title>Extraordinary preservation of gene collinearity over three hundred million years revealed in homosporous lycophytes.</title>
        <authorList>
            <person name="Li C."/>
            <person name="Wickell D."/>
            <person name="Kuo L.Y."/>
            <person name="Chen X."/>
            <person name="Nie B."/>
            <person name="Liao X."/>
            <person name="Peng D."/>
            <person name="Ji J."/>
            <person name="Jenkins J."/>
            <person name="Williams M."/>
            <person name="Shu S."/>
            <person name="Plott C."/>
            <person name="Barry K."/>
            <person name="Rajasekar S."/>
            <person name="Grimwood J."/>
            <person name="Han X."/>
            <person name="Sun S."/>
            <person name="Hou Z."/>
            <person name="He W."/>
            <person name="Dai G."/>
            <person name="Sun C."/>
            <person name="Schmutz J."/>
            <person name="Leebens-Mack J.H."/>
            <person name="Li F.W."/>
            <person name="Wang L."/>
        </authorList>
    </citation>
    <scope>NUCLEOTIDE SEQUENCE [LARGE SCALE GENOMIC DNA]</scope>
    <source>
        <strain evidence="2">cv. PW_Plant_1</strain>
    </source>
</reference>
<accession>A0ACC2C3G9</accession>
<proteinExistence type="predicted"/>
<sequence length="1009" mass="114871">MAALAESLESLTTGYWEPSIVGRYAGERRNRSSEELYLLVFADPSKWQDNRFKNKRNPRIAGFKHKEAREVLWVDSSSNPPWVKGKLAKITCLPVGLGQGKRIEQLWQLFFSDPFQWWDHRFEKENPRYPDFKHKKTQKGLWINEKTPPWVKVELAAMSPDAIQRSVFSWTTMVATSVRSGDQIKALDIFRQMQAECVSPNKFTFIWALKACIHSEFLEEGRHIHRQIKESGLESDIFIGSCLIDMYCKCGSLEDAWRVFNSMPTHDVVTWSTIIVGFVRRGLGREALQLFIRMQKDKVEPDRVVFMAALNACSTVAALEEGRRIHGQVIERRYDSDVSMGNCLIDMYLKCSSLEDACRAFNNMKMHDSGSWNAMIGGYLKCAQFGKAMEFYKQMQREQMIPDSYTFGYVKSNQAEKALILLSQMQREAVEPDVITFVGIFTACASTLALEEGRCFHASINNQRGWESDVFISACLIDMYTKCNSIEDACRIFSSMNSHDLVTWNAMISGYVKCGLVNMALALFSQMQREQVQPDKITFVSTLSACVSTESLEDGKQIHAQIIQRGWDSDIVIGSNLINMYGKCGSIEDACRVFDNMPIKDIVSWNAMILAYVKCDLAEKAIEVFREMQQKDVEPINTTFVGVLNACASLAALEEGRRIHTKVVERGLGADVYVSSCLVGMYAKCGSIEDAWKVFNNMPKRDVVTWNTMLGGYAMHGLGKEAIHLFENMFRENTDIDSTTFLCLLSTFNHAGQVDEGQFFFESMSSFYGVSASLEHYSCIIDLLGRSGFLDEAAIMIKSMPFQPDPSVWMALLGACRSHQNMKMGEIVAKRVLALDPESTSAYVLLSNIYAASGKWDHKSKVHDLRKERYVFKQPGHSWIEMNNKMHRFVVNDEEHPQINEIHEQLERLYKQMRQIGYVPNTRFVLHDVEKEDQELSLNHHSERLAIAFGLISSPPGTPLRILKNLRVCGDCHTATKFISKITGRSLTVRDASRFHHFEDGVCSCKDYW</sequence>
<gene>
    <name evidence="1" type="ORF">O6H91_12G074400</name>
</gene>
<evidence type="ECO:0000313" key="2">
    <source>
        <dbReference type="Proteomes" id="UP001162992"/>
    </source>
</evidence>
<dbReference type="Proteomes" id="UP001162992">
    <property type="component" value="Chromosome 12"/>
</dbReference>
<keyword evidence="2" id="KW-1185">Reference proteome</keyword>